<dbReference type="AlphaFoldDB" id="A0A261Y4R7"/>
<name>A0A261Y4R7_9FUNG</name>
<gene>
    <name evidence="2" type="ORF">BZG36_01480</name>
</gene>
<dbReference type="Proteomes" id="UP000242875">
    <property type="component" value="Unassembled WGS sequence"/>
</dbReference>
<protein>
    <submittedName>
        <fullName evidence="2">Uncharacterized protein</fullName>
    </submittedName>
</protein>
<dbReference type="OrthoDB" id="435460at2759"/>
<organism evidence="2 3">
    <name type="scientific">Bifiguratus adelaidae</name>
    <dbReference type="NCBI Taxonomy" id="1938954"/>
    <lineage>
        <taxon>Eukaryota</taxon>
        <taxon>Fungi</taxon>
        <taxon>Fungi incertae sedis</taxon>
        <taxon>Mucoromycota</taxon>
        <taxon>Mucoromycotina</taxon>
        <taxon>Endogonomycetes</taxon>
        <taxon>Endogonales</taxon>
        <taxon>Endogonales incertae sedis</taxon>
        <taxon>Bifiguratus</taxon>
    </lineage>
</organism>
<proteinExistence type="predicted"/>
<dbReference type="EMBL" id="MVBO01000012">
    <property type="protein sequence ID" value="OZJ05602.1"/>
    <property type="molecule type" value="Genomic_DNA"/>
</dbReference>
<sequence>MADPDKADQYDGSTPYYSYKYIRDCIARGQTLPIESYRIVAGKAFPNGRAQFTAEERRLLRQFVIRPGNKAAGNNIYKEFAEQASDDALHGPLQIMPTLTVEERNILNAPAAEQEHPDEQQAEQPSRISERESLHPAPTTTGSQQHDLHQNQHTEPQLQDNDDDYLPPEPTNPPSVERKRTLSRHLVTARPEVNKLFTINRDKFPLFEDEPTAQDLIEEEASIERSIDDFKDALESQKISTPRRRLSDQYVPRASSWGIDLLPSPIRRRSPKRARISDPFPSTNAQRLQRLRNLKARLDLEEDAISQLVEQEHEISRVFSPFLTDTLDAKHRVPLSPLFDRHVSFQEDSEDGEDGEGEAEEAEKENEGSERYQSLQSPGSPFRSPRSLLRGSPRRPLTSTAHSPMGGSKDPHREREKFVFRWRVQATAEELAVSEQEVVDAVRECGGDWKRARAMLAMS</sequence>
<comment type="caution">
    <text evidence="2">The sequence shown here is derived from an EMBL/GenBank/DDBJ whole genome shotgun (WGS) entry which is preliminary data.</text>
</comment>
<feature type="compositionally biased region" description="Acidic residues" evidence="1">
    <location>
        <begin position="347"/>
        <end position="364"/>
    </location>
</feature>
<accession>A0A261Y4R7</accession>
<feature type="compositionally biased region" description="Low complexity" evidence="1">
    <location>
        <begin position="377"/>
        <end position="397"/>
    </location>
</feature>
<reference evidence="2 3" key="1">
    <citation type="journal article" date="2017" name="Mycologia">
        <title>Bifiguratus adelaidae, gen. et sp. nov., a new member of Mucoromycotina in endophytic and soil-dwelling habitats.</title>
        <authorList>
            <person name="Torres-Cruz T.J."/>
            <person name="Billingsley Tobias T.L."/>
            <person name="Almatruk M."/>
            <person name="Hesse C."/>
            <person name="Kuske C.R."/>
            <person name="Desiro A."/>
            <person name="Benucci G.M."/>
            <person name="Bonito G."/>
            <person name="Stajich J.E."/>
            <person name="Dunlap C."/>
            <person name="Arnold A.E."/>
            <person name="Porras-Alfaro A."/>
        </authorList>
    </citation>
    <scope>NUCLEOTIDE SEQUENCE [LARGE SCALE GENOMIC DNA]</scope>
    <source>
        <strain evidence="2 3">AZ0501</strain>
    </source>
</reference>
<evidence type="ECO:0000313" key="2">
    <source>
        <dbReference type="EMBL" id="OZJ05602.1"/>
    </source>
</evidence>
<evidence type="ECO:0000256" key="1">
    <source>
        <dbReference type="SAM" id="MobiDB-lite"/>
    </source>
</evidence>
<evidence type="ECO:0000313" key="3">
    <source>
        <dbReference type="Proteomes" id="UP000242875"/>
    </source>
</evidence>
<feature type="region of interest" description="Disordered" evidence="1">
    <location>
        <begin position="341"/>
        <end position="415"/>
    </location>
</feature>
<feature type="region of interest" description="Disordered" evidence="1">
    <location>
        <begin position="110"/>
        <end position="183"/>
    </location>
</feature>
<keyword evidence="3" id="KW-1185">Reference proteome</keyword>